<feature type="transmembrane region" description="Helical" evidence="6">
    <location>
        <begin position="88"/>
        <end position="111"/>
    </location>
</feature>
<proteinExistence type="predicted"/>
<feature type="transmembrane region" description="Helical" evidence="6">
    <location>
        <begin position="12"/>
        <end position="33"/>
    </location>
</feature>
<comment type="caution">
    <text evidence="7">The sequence shown here is derived from an EMBL/GenBank/DDBJ whole genome shotgun (WGS) entry which is preliminary data.</text>
</comment>
<organism evidence="7 8">
    <name type="scientific">candidate division WWE3 bacterium CG_4_9_14_0_2_um_filter_35_11</name>
    <dbReference type="NCBI Taxonomy" id="1975077"/>
    <lineage>
        <taxon>Bacteria</taxon>
        <taxon>Katanobacteria</taxon>
    </lineage>
</organism>
<name>A0A2M8EMB7_UNCKA</name>
<feature type="transmembrane region" description="Helical" evidence="6">
    <location>
        <begin position="331"/>
        <end position="352"/>
    </location>
</feature>
<feature type="transmembrane region" description="Helical" evidence="6">
    <location>
        <begin position="359"/>
        <end position="380"/>
    </location>
</feature>
<feature type="transmembrane region" description="Helical" evidence="6">
    <location>
        <begin position="117"/>
        <end position="140"/>
    </location>
</feature>
<dbReference type="GO" id="GO:0005886">
    <property type="term" value="C:plasma membrane"/>
    <property type="evidence" value="ECO:0007669"/>
    <property type="project" value="UniProtKB-SubCell"/>
</dbReference>
<keyword evidence="4 6" id="KW-1133">Transmembrane helix</keyword>
<dbReference type="PANTHER" id="PTHR30250:SF11">
    <property type="entry name" value="O-ANTIGEN TRANSPORTER-RELATED"/>
    <property type="match status" value="1"/>
</dbReference>
<feature type="transmembrane region" description="Helical" evidence="6">
    <location>
        <begin position="213"/>
        <end position="232"/>
    </location>
</feature>
<dbReference type="CDD" id="cd13128">
    <property type="entry name" value="MATE_Wzx_like"/>
    <property type="match status" value="1"/>
</dbReference>
<reference evidence="8" key="1">
    <citation type="submission" date="2017-09" db="EMBL/GenBank/DDBJ databases">
        <title>Depth-based differentiation of microbial function through sediment-hosted aquifers and enrichment of novel symbionts in the deep terrestrial subsurface.</title>
        <authorList>
            <person name="Probst A.J."/>
            <person name="Ladd B."/>
            <person name="Jarett J.K."/>
            <person name="Geller-Mcgrath D.E."/>
            <person name="Sieber C.M.K."/>
            <person name="Emerson J.B."/>
            <person name="Anantharaman K."/>
            <person name="Thomas B.C."/>
            <person name="Malmstrom R."/>
            <person name="Stieglmeier M."/>
            <person name="Klingl A."/>
            <person name="Woyke T."/>
            <person name="Ryan C.M."/>
            <person name="Banfield J.F."/>
        </authorList>
    </citation>
    <scope>NUCLEOTIDE SEQUENCE [LARGE SCALE GENOMIC DNA]</scope>
</reference>
<feature type="transmembrane region" description="Helical" evidence="6">
    <location>
        <begin position="386"/>
        <end position="410"/>
    </location>
</feature>
<evidence type="ECO:0000256" key="2">
    <source>
        <dbReference type="ARBA" id="ARBA00022475"/>
    </source>
</evidence>
<evidence type="ECO:0000256" key="1">
    <source>
        <dbReference type="ARBA" id="ARBA00004651"/>
    </source>
</evidence>
<evidence type="ECO:0000256" key="5">
    <source>
        <dbReference type="ARBA" id="ARBA00023136"/>
    </source>
</evidence>
<dbReference type="EMBL" id="PFSJ01000008">
    <property type="protein sequence ID" value="PJC23882.1"/>
    <property type="molecule type" value="Genomic_DNA"/>
</dbReference>
<evidence type="ECO:0000256" key="6">
    <source>
        <dbReference type="SAM" id="Phobius"/>
    </source>
</evidence>
<feature type="transmembrane region" description="Helical" evidence="6">
    <location>
        <begin position="290"/>
        <end position="319"/>
    </location>
</feature>
<evidence type="ECO:0000256" key="4">
    <source>
        <dbReference type="ARBA" id="ARBA00022989"/>
    </source>
</evidence>
<keyword evidence="3 6" id="KW-0812">Transmembrane</keyword>
<dbReference type="AlphaFoldDB" id="A0A2M8EMB7"/>
<feature type="transmembrane region" description="Helical" evidence="6">
    <location>
        <begin position="252"/>
        <end position="278"/>
    </location>
</feature>
<gene>
    <name evidence="7" type="ORF">CO058_01135</name>
</gene>
<dbReference type="InterPro" id="IPR002797">
    <property type="entry name" value="Polysacc_synth"/>
</dbReference>
<evidence type="ECO:0000256" key="3">
    <source>
        <dbReference type="ARBA" id="ARBA00022692"/>
    </source>
</evidence>
<keyword evidence="5 6" id="KW-0472">Membrane</keyword>
<accession>A0A2M8EMB7</accession>
<dbReference type="Proteomes" id="UP000229756">
    <property type="component" value="Unassembled WGS sequence"/>
</dbReference>
<evidence type="ECO:0000313" key="8">
    <source>
        <dbReference type="Proteomes" id="UP000229756"/>
    </source>
</evidence>
<evidence type="ECO:0000313" key="7">
    <source>
        <dbReference type="EMBL" id="PJC23882.1"/>
    </source>
</evidence>
<feature type="transmembrane region" description="Helical" evidence="6">
    <location>
        <begin position="45"/>
        <end position="67"/>
    </location>
</feature>
<comment type="subcellular location">
    <subcellularLocation>
        <location evidence="1">Cell membrane</location>
        <topology evidence="1">Multi-pass membrane protein</topology>
    </subcellularLocation>
</comment>
<keyword evidence="2" id="KW-1003">Cell membrane</keyword>
<feature type="transmembrane region" description="Helical" evidence="6">
    <location>
        <begin position="147"/>
        <end position="166"/>
    </location>
</feature>
<sequence>MTSTKTKIASNTIYQILGRFSTSFSTLIVTAMITRFLGVKTFGEYSIVIAYLTIFYTLSDFGVNSILIREFSHDKSYAKKNFKKVLSLRIAFGLVLTSLAGIIVFFMPYSIAVKSAIYIGLPLLIFNSISKAAAVIFQSYLQYKYQAISMGAGAVFSVILIGFAVLLPIHSLALIIIATVFGSAIAPVISIYYSREYLLPDSKYIDFEYWREIVLDSLPLGISLILNTFMIQADRLLLSIMSSAESVGIYSLSYRIFELVLVLPTFIMNATFPVLVILKKNDLFKYKKSIITLIKFMVLCSIGVTVIFIAFSGIVIPFIWGREMLASATPFNILMLGSIFFFVSAPLSWIMLVEGKDKILPYIYGIGFVVNFILNVMFIPKYDYVSSAYITVITEGIIVVFLILSFYLYSRGNSMTNDVM</sequence>
<dbReference type="InterPro" id="IPR050833">
    <property type="entry name" value="Poly_Biosynth_Transport"/>
</dbReference>
<dbReference type="PANTHER" id="PTHR30250">
    <property type="entry name" value="PST FAMILY PREDICTED COLANIC ACID TRANSPORTER"/>
    <property type="match status" value="1"/>
</dbReference>
<dbReference type="Pfam" id="PF01943">
    <property type="entry name" value="Polysacc_synt"/>
    <property type="match status" value="1"/>
</dbReference>
<feature type="transmembrane region" description="Helical" evidence="6">
    <location>
        <begin position="172"/>
        <end position="193"/>
    </location>
</feature>
<protein>
    <submittedName>
        <fullName evidence="7">Uncharacterized protein</fullName>
    </submittedName>
</protein>